<evidence type="ECO:0000256" key="1">
    <source>
        <dbReference type="ARBA" id="ARBA00022729"/>
    </source>
</evidence>
<dbReference type="InterPro" id="IPR018392">
    <property type="entry name" value="LysM"/>
</dbReference>
<dbReference type="AlphaFoldDB" id="A0A9D1LL41"/>
<dbReference type="Gene3D" id="3.10.350.10">
    <property type="entry name" value="LysM domain"/>
    <property type="match status" value="1"/>
</dbReference>
<dbReference type="InterPro" id="IPR016047">
    <property type="entry name" value="M23ase_b-sheet_dom"/>
</dbReference>
<reference evidence="5" key="1">
    <citation type="submission" date="2020-10" db="EMBL/GenBank/DDBJ databases">
        <authorList>
            <person name="Gilroy R."/>
        </authorList>
    </citation>
    <scope>NUCLEOTIDE SEQUENCE</scope>
    <source>
        <strain evidence="5">CHK191-8634</strain>
    </source>
</reference>
<dbReference type="SUPFAM" id="SSF54106">
    <property type="entry name" value="LysM domain"/>
    <property type="match status" value="1"/>
</dbReference>
<evidence type="ECO:0000259" key="4">
    <source>
        <dbReference type="PROSITE" id="PS51782"/>
    </source>
</evidence>
<keyword evidence="2" id="KW-1133">Transmembrane helix</keyword>
<dbReference type="InterPro" id="IPR011098">
    <property type="entry name" value="G5_dom"/>
</dbReference>
<comment type="caution">
    <text evidence="5">The sequence shown here is derived from an EMBL/GenBank/DDBJ whole genome shotgun (WGS) entry which is preliminary data.</text>
</comment>
<dbReference type="CDD" id="cd12797">
    <property type="entry name" value="M23_peptidase"/>
    <property type="match status" value="1"/>
</dbReference>
<name>A0A9D1LL41_9CLOT</name>
<dbReference type="Pfam" id="PF07501">
    <property type="entry name" value="G5"/>
    <property type="match status" value="1"/>
</dbReference>
<evidence type="ECO:0000259" key="3">
    <source>
        <dbReference type="PROSITE" id="PS51109"/>
    </source>
</evidence>
<dbReference type="Gene3D" id="2.20.230.10">
    <property type="entry name" value="Resuscitation-promoting factor rpfb"/>
    <property type="match status" value="1"/>
</dbReference>
<keyword evidence="2" id="KW-0812">Transmembrane</keyword>
<dbReference type="InterPro" id="IPR011055">
    <property type="entry name" value="Dup_hybrid_motif"/>
</dbReference>
<dbReference type="PROSITE" id="PS51782">
    <property type="entry name" value="LYSM"/>
    <property type="match status" value="1"/>
</dbReference>
<sequence length="560" mass="60355">MRIYVGTRGGAFNPPSPTGLWRALRRAAVKAKVRLSRMANVGGNTHAARDARGIAAGLAGTVLRVCRGTARLGGMAVDRVHQHTLALREPMRERLSAIETRLWGLGLFARESARDFLTSRSRTIPCLCLVTVTVLIFTASYFGVGLEVTLNGQSLGFVETRDEMEALIDEVEATATEYLGTPYHLNADVSYSFGYIHRDSMLDPDATRDLLLSVVNGVSTQYALTVDDELIGASDSKTALELLRQRLLKGGTDTSDDVKTEFVQDVQIEERMVPNSAIRSIDEIEAALSGNVQDVVTYTVQDGDTVSGIAQQFSLTVAEIEALNPGLNINRIHVGDSLQISAAVPVLSIKQTQKVEYTEAIAYETVTQQTDELYTNQSRIIQKGVNGTAAVTANVVTVNGVEQSREVLSYSVVTEPVTQIKEVGTKALPAKAPKGTFINPFSAGRRTSLYGYRRSGFHTGLDLAGATGSPIVAADGGTVTLARWNGGYGYCVIIDHGNGYQTLYGHCSKLLVSVGQKVAQGEQIAKVGNTGNSTGPHCHFEVRINGNDVNPDNYIGKSYY</sequence>
<evidence type="ECO:0000313" key="6">
    <source>
        <dbReference type="Proteomes" id="UP000824073"/>
    </source>
</evidence>
<dbReference type="SMART" id="SM00257">
    <property type="entry name" value="LysM"/>
    <property type="match status" value="1"/>
</dbReference>
<gene>
    <name evidence="5" type="ORF">IAB67_00050</name>
</gene>
<evidence type="ECO:0000313" key="5">
    <source>
        <dbReference type="EMBL" id="HIU42672.1"/>
    </source>
</evidence>
<keyword evidence="1" id="KW-0732">Signal</keyword>
<dbReference type="GO" id="GO:0004222">
    <property type="term" value="F:metalloendopeptidase activity"/>
    <property type="evidence" value="ECO:0007669"/>
    <property type="project" value="TreeGrafter"/>
</dbReference>
<dbReference type="PANTHER" id="PTHR21666">
    <property type="entry name" value="PEPTIDASE-RELATED"/>
    <property type="match status" value="1"/>
</dbReference>
<feature type="transmembrane region" description="Helical" evidence="2">
    <location>
        <begin position="124"/>
        <end position="144"/>
    </location>
</feature>
<dbReference type="InterPro" id="IPR036779">
    <property type="entry name" value="LysM_dom_sf"/>
</dbReference>
<dbReference type="SMART" id="SM01208">
    <property type="entry name" value="G5"/>
    <property type="match status" value="1"/>
</dbReference>
<dbReference type="Pfam" id="PF01476">
    <property type="entry name" value="LysM"/>
    <property type="match status" value="1"/>
</dbReference>
<dbReference type="PROSITE" id="PS51109">
    <property type="entry name" value="G5"/>
    <property type="match status" value="1"/>
</dbReference>
<protein>
    <submittedName>
        <fullName evidence="5">Peptidoglycan DD-metalloendopeptidase family protein</fullName>
    </submittedName>
</protein>
<dbReference type="Gene3D" id="2.70.70.10">
    <property type="entry name" value="Glucose Permease (Domain IIA)"/>
    <property type="match status" value="1"/>
</dbReference>
<dbReference type="CDD" id="cd00118">
    <property type="entry name" value="LysM"/>
    <property type="match status" value="1"/>
</dbReference>
<evidence type="ECO:0000256" key="2">
    <source>
        <dbReference type="SAM" id="Phobius"/>
    </source>
</evidence>
<dbReference type="PANTHER" id="PTHR21666:SF270">
    <property type="entry name" value="MUREIN HYDROLASE ACTIVATOR ENVC"/>
    <property type="match status" value="1"/>
</dbReference>
<keyword evidence="2" id="KW-0472">Membrane</keyword>
<feature type="domain" description="LysM" evidence="4">
    <location>
        <begin position="296"/>
        <end position="340"/>
    </location>
</feature>
<dbReference type="SUPFAM" id="SSF51261">
    <property type="entry name" value="Duplicated hybrid motif"/>
    <property type="match status" value="1"/>
</dbReference>
<reference evidence="5" key="2">
    <citation type="journal article" date="2021" name="PeerJ">
        <title>Extensive microbial diversity within the chicken gut microbiome revealed by metagenomics and culture.</title>
        <authorList>
            <person name="Gilroy R."/>
            <person name="Ravi A."/>
            <person name="Getino M."/>
            <person name="Pursley I."/>
            <person name="Horton D.L."/>
            <person name="Alikhan N.F."/>
            <person name="Baker D."/>
            <person name="Gharbi K."/>
            <person name="Hall N."/>
            <person name="Watson M."/>
            <person name="Adriaenssens E.M."/>
            <person name="Foster-Nyarko E."/>
            <person name="Jarju S."/>
            <person name="Secka A."/>
            <person name="Antonio M."/>
            <person name="Oren A."/>
            <person name="Chaudhuri R.R."/>
            <person name="La Ragione R."/>
            <person name="Hildebrand F."/>
            <person name="Pallen M.J."/>
        </authorList>
    </citation>
    <scope>NUCLEOTIDE SEQUENCE</scope>
    <source>
        <strain evidence="5">CHK191-8634</strain>
    </source>
</reference>
<feature type="domain" description="G5" evidence="3">
    <location>
        <begin position="346"/>
        <end position="427"/>
    </location>
</feature>
<proteinExistence type="predicted"/>
<organism evidence="5 6">
    <name type="scientific">Candidatus Ventrousia excrementavium</name>
    <dbReference type="NCBI Taxonomy" id="2840961"/>
    <lineage>
        <taxon>Bacteria</taxon>
        <taxon>Bacillati</taxon>
        <taxon>Bacillota</taxon>
        <taxon>Clostridia</taxon>
        <taxon>Eubacteriales</taxon>
        <taxon>Clostridiaceae</taxon>
        <taxon>Clostridiaceae incertae sedis</taxon>
        <taxon>Candidatus Ventrousia</taxon>
    </lineage>
</organism>
<dbReference type="Pfam" id="PF01551">
    <property type="entry name" value="Peptidase_M23"/>
    <property type="match status" value="1"/>
</dbReference>
<dbReference type="InterPro" id="IPR050570">
    <property type="entry name" value="Cell_wall_metabolism_enzyme"/>
</dbReference>
<dbReference type="EMBL" id="DVMR01000001">
    <property type="protein sequence ID" value="HIU42672.1"/>
    <property type="molecule type" value="Genomic_DNA"/>
</dbReference>
<accession>A0A9D1LL41</accession>
<dbReference type="Proteomes" id="UP000824073">
    <property type="component" value="Unassembled WGS sequence"/>
</dbReference>